<name>A0A8H8DGA7_9FUNG</name>
<feature type="non-terminal residue" evidence="2">
    <location>
        <position position="1"/>
    </location>
</feature>
<dbReference type="Proteomes" id="UP000673691">
    <property type="component" value="Unassembled WGS sequence"/>
</dbReference>
<feature type="compositionally biased region" description="Polar residues" evidence="1">
    <location>
        <begin position="36"/>
        <end position="70"/>
    </location>
</feature>
<evidence type="ECO:0000313" key="3">
    <source>
        <dbReference type="Proteomes" id="UP000673691"/>
    </source>
</evidence>
<proteinExistence type="predicted"/>
<evidence type="ECO:0000256" key="1">
    <source>
        <dbReference type="SAM" id="MobiDB-lite"/>
    </source>
</evidence>
<accession>A0A8H8DGA7</accession>
<feature type="compositionally biased region" description="Basic residues" evidence="1">
    <location>
        <begin position="7"/>
        <end position="21"/>
    </location>
</feature>
<feature type="region of interest" description="Disordered" evidence="1">
    <location>
        <begin position="1"/>
        <end position="88"/>
    </location>
</feature>
<keyword evidence="3" id="KW-1185">Reference proteome</keyword>
<protein>
    <submittedName>
        <fullName evidence="2">Uncharacterized protein</fullName>
    </submittedName>
</protein>
<dbReference type="EMBL" id="JAEFCI010011086">
    <property type="protein sequence ID" value="KAG5456832.1"/>
    <property type="molecule type" value="Genomic_DNA"/>
</dbReference>
<organism evidence="2 3">
    <name type="scientific">Olpidium bornovanus</name>
    <dbReference type="NCBI Taxonomy" id="278681"/>
    <lineage>
        <taxon>Eukaryota</taxon>
        <taxon>Fungi</taxon>
        <taxon>Fungi incertae sedis</taxon>
        <taxon>Olpidiomycota</taxon>
        <taxon>Olpidiomycotina</taxon>
        <taxon>Olpidiomycetes</taxon>
        <taxon>Olpidiales</taxon>
        <taxon>Olpidiaceae</taxon>
        <taxon>Olpidium</taxon>
    </lineage>
</organism>
<gene>
    <name evidence="2" type="ORF">BJ554DRAFT_3311</name>
</gene>
<sequence>VGDPQRCRRVGPRRSKSRLKLWTKPGRSSAPCGSPGTRTWQSSFWRKASPQYTSTARPAASTETSFSQPSKRPKPPGRTCDPLVLRNC</sequence>
<evidence type="ECO:0000313" key="2">
    <source>
        <dbReference type="EMBL" id="KAG5456832.1"/>
    </source>
</evidence>
<dbReference type="AlphaFoldDB" id="A0A8H8DGA7"/>
<comment type="caution">
    <text evidence="2">The sequence shown here is derived from an EMBL/GenBank/DDBJ whole genome shotgun (WGS) entry which is preliminary data.</text>
</comment>
<reference evidence="2 3" key="1">
    <citation type="journal article" name="Sci. Rep.">
        <title>Genome-scale phylogenetic analyses confirm Olpidium as the closest living zoosporic fungus to the non-flagellated, terrestrial fungi.</title>
        <authorList>
            <person name="Chang Y."/>
            <person name="Rochon D."/>
            <person name="Sekimoto S."/>
            <person name="Wang Y."/>
            <person name="Chovatia M."/>
            <person name="Sandor L."/>
            <person name="Salamov A."/>
            <person name="Grigoriev I.V."/>
            <person name="Stajich J.E."/>
            <person name="Spatafora J.W."/>
        </authorList>
    </citation>
    <scope>NUCLEOTIDE SEQUENCE [LARGE SCALE GENOMIC DNA]</scope>
    <source>
        <strain evidence="2">S191</strain>
    </source>
</reference>